<dbReference type="InterPro" id="IPR041657">
    <property type="entry name" value="HTH_17"/>
</dbReference>
<protein>
    <recommendedName>
        <fullName evidence="1">Helix-turn-helix domain-containing protein</fullName>
    </recommendedName>
</protein>
<dbReference type="GO" id="GO:0003677">
    <property type="term" value="F:DNA binding"/>
    <property type="evidence" value="ECO:0007669"/>
    <property type="project" value="InterPro"/>
</dbReference>
<dbReference type="SUPFAM" id="SSF46955">
    <property type="entry name" value="Putative DNA-binding domain"/>
    <property type="match status" value="1"/>
</dbReference>
<comment type="caution">
    <text evidence="2">The sequence shown here is derived from an EMBL/GenBank/DDBJ whole genome shotgun (WGS) entry which is preliminary data.</text>
</comment>
<proteinExistence type="predicted"/>
<sequence>MTERFFSTPEVAKILGISRIAVFKQIKNGTLPASRAGRSYLVTKKDLLALYKKRHEKAARRAPRHVAKKSLDPLDRF</sequence>
<organism evidence="2 3">
    <name type="scientific">Candidatus Harrisonbacteria bacterium CG10_big_fil_rev_8_21_14_0_10_49_15</name>
    <dbReference type="NCBI Taxonomy" id="1974587"/>
    <lineage>
        <taxon>Bacteria</taxon>
        <taxon>Candidatus Harrisoniibacteriota</taxon>
    </lineage>
</organism>
<evidence type="ECO:0000313" key="2">
    <source>
        <dbReference type="EMBL" id="PIR87367.1"/>
    </source>
</evidence>
<dbReference type="InterPro" id="IPR009061">
    <property type="entry name" value="DNA-bd_dom_put_sf"/>
</dbReference>
<dbReference type="NCBIfam" id="TIGR01764">
    <property type="entry name" value="excise"/>
    <property type="match status" value="1"/>
</dbReference>
<dbReference type="InterPro" id="IPR010093">
    <property type="entry name" value="SinI_DNA-bd"/>
</dbReference>
<dbReference type="Proteomes" id="UP000229526">
    <property type="component" value="Unassembled WGS sequence"/>
</dbReference>
<dbReference type="Pfam" id="PF12728">
    <property type="entry name" value="HTH_17"/>
    <property type="match status" value="1"/>
</dbReference>
<accession>A0A2H0ULT8</accession>
<feature type="domain" description="Helix-turn-helix" evidence="1">
    <location>
        <begin position="6"/>
        <end position="54"/>
    </location>
</feature>
<evidence type="ECO:0000313" key="3">
    <source>
        <dbReference type="Proteomes" id="UP000229526"/>
    </source>
</evidence>
<gene>
    <name evidence="2" type="ORF">COU11_00880</name>
</gene>
<dbReference type="EMBL" id="PFBD01000007">
    <property type="protein sequence ID" value="PIR87367.1"/>
    <property type="molecule type" value="Genomic_DNA"/>
</dbReference>
<dbReference type="AlphaFoldDB" id="A0A2H0ULT8"/>
<evidence type="ECO:0000259" key="1">
    <source>
        <dbReference type="Pfam" id="PF12728"/>
    </source>
</evidence>
<name>A0A2H0ULT8_9BACT</name>
<reference evidence="3" key="1">
    <citation type="submission" date="2017-09" db="EMBL/GenBank/DDBJ databases">
        <title>Depth-based differentiation of microbial function through sediment-hosted aquifers and enrichment of novel symbionts in the deep terrestrial subsurface.</title>
        <authorList>
            <person name="Probst A.J."/>
            <person name="Ladd B."/>
            <person name="Jarett J.K."/>
            <person name="Geller-Mcgrath D.E."/>
            <person name="Sieber C.M.K."/>
            <person name="Emerson J.B."/>
            <person name="Anantharaman K."/>
            <person name="Thomas B.C."/>
            <person name="Malmstrom R."/>
            <person name="Stieglmeier M."/>
            <person name="Klingl A."/>
            <person name="Woyke T."/>
            <person name="Ryan C.M."/>
            <person name="Banfield J.F."/>
        </authorList>
    </citation>
    <scope>NUCLEOTIDE SEQUENCE [LARGE SCALE GENOMIC DNA]</scope>
</reference>